<comment type="similarity">
    <text evidence="2">Belongs to the cytochrome P450 family.</text>
</comment>
<comment type="cofactor">
    <cofactor evidence="1 6">
        <name>heme</name>
        <dbReference type="ChEBI" id="CHEBI:30413"/>
    </cofactor>
</comment>
<evidence type="ECO:0000256" key="3">
    <source>
        <dbReference type="ARBA" id="ARBA00022723"/>
    </source>
</evidence>
<evidence type="ECO:0000256" key="4">
    <source>
        <dbReference type="ARBA" id="ARBA00023002"/>
    </source>
</evidence>
<dbReference type="GO" id="GO:0004497">
    <property type="term" value="F:monooxygenase activity"/>
    <property type="evidence" value="ECO:0007669"/>
    <property type="project" value="InterPro"/>
</dbReference>
<dbReference type="InterPro" id="IPR001128">
    <property type="entry name" value="Cyt_P450"/>
</dbReference>
<reference evidence="8 9" key="1">
    <citation type="submission" date="2019-05" db="EMBL/GenBank/DDBJ databases">
        <title>Mikania micrantha, genome provides insights into the molecular mechanism of rapid growth.</title>
        <authorList>
            <person name="Liu B."/>
        </authorList>
    </citation>
    <scope>NUCLEOTIDE SEQUENCE [LARGE SCALE GENOMIC DNA]</scope>
    <source>
        <strain evidence="8">NLD-2019</strain>
        <tissue evidence="8">Leaf</tissue>
    </source>
</reference>
<evidence type="ECO:0000313" key="9">
    <source>
        <dbReference type="Proteomes" id="UP000326396"/>
    </source>
</evidence>
<keyword evidence="9" id="KW-1185">Reference proteome</keyword>
<proteinExistence type="inferred from homology"/>
<dbReference type="Gene3D" id="1.10.630.10">
    <property type="entry name" value="Cytochrome P450"/>
    <property type="match status" value="1"/>
</dbReference>
<dbReference type="CDD" id="cd11064">
    <property type="entry name" value="CYP86A"/>
    <property type="match status" value="1"/>
</dbReference>
<gene>
    <name evidence="8" type="ORF">E3N88_33870</name>
</gene>
<dbReference type="InterPro" id="IPR002401">
    <property type="entry name" value="Cyt_P450_E_grp-I"/>
</dbReference>
<feature type="binding site" description="axial binding residue" evidence="6">
    <location>
        <position position="431"/>
    </location>
    <ligand>
        <name>heme</name>
        <dbReference type="ChEBI" id="CHEBI:30413"/>
    </ligand>
    <ligandPart>
        <name>Fe</name>
        <dbReference type="ChEBI" id="CHEBI:18248"/>
    </ligandPart>
</feature>
<dbReference type="Proteomes" id="UP000326396">
    <property type="component" value="Linkage Group LG6"/>
</dbReference>
<dbReference type="GO" id="GO:0016705">
    <property type="term" value="F:oxidoreductase activity, acting on paired donors, with incorporation or reduction of molecular oxygen"/>
    <property type="evidence" value="ECO:0007669"/>
    <property type="project" value="InterPro"/>
</dbReference>
<comment type="caution">
    <text evidence="8">The sequence shown here is derived from an EMBL/GenBank/DDBJ whole genome shotgun (WGS) entry which is preliminary data.</text>
</comment>
<evidence type="ECO:0000256" key="7">
    <source>
        <dbReference type="SAM" id="SignalP"/>
    </source>
</evidence>
<evidence type="ECO:0000256" key="5">
    <source>
        <dbReference type="ARBA" id="ARBA00023004"/>
    </source>
</evidence>
<feature type="signal peptide" evidence="7">
    <location>
        <begin position="1"/>
        <end position="21"/>
    </location>
</feature>
<evidence type="ECO:0000256" key="1">
    <source>
        <dbReference type="ARBA" id="ARBA00001971"/>
    </source>
</evidence>
<keyword evidence="3 6" id="KW-0479">Metal-binding</keyword>
<protein>
    <recommendedName>
        <fullName evidence="10">Cytochrome P450</fullName>
    </recommendedName>
</protein>
<organism evidence="8 9">
    <name type="scientific">Mikania micrantha</name>
    <name type="common">bitter vine</name>
    <dbReference type="NCBI Taxonomy" id="192012"/>
    <lineage>
        <taxon>Eukaryota</taxon>
        <taxon>Viridiplantae</taxon>
        <taxon>Streptophyta</taxon>
        <taxon>Embryophyta</taxon>
        <taxon>Tracheophyta</taxon>
        <taxon>Spermatophyta</taxon>
        <taxon>Magnoliopsida</taxon>
        <taxon>eudicotyledons</taxon>
        <taxon>Gunneridae</taxon>
        <taxon>Pentapetalae</taxon>
        <taxon>asterids</taxon>
        <taxon>campanulids</taxon>
        <taxon>Asterales</taxon>
        <taxon>Asteraceae</taxon>
        <taxon>Asteroideae</taxon>
        <taxon>Heliantheae alliance</taxon>
        <taxon>Eupatorieae</taxon>
        <taxon>Mikania</taxon>
    </lineage>
</organism>
<dbReference type="GO" id="GO:0020037">
    <property type="term" value="F:heme binding"/>
    <property type="evidence" value="ECO:0007669"/>
    <property type="project" value="InterPro"/>
</dbReference>
<dbReference type="PRINTS" id="PR00463">
    <property type="entry name" value="EP450I"/>
</dbReference>
<dbReference type="PANTHER" id="PTHR24296">
    <property type="entry name" value="CYTOCHROME P450"/>
    <property type="match status" value="1"/>
</dbReference>
<dbReference type="AlphaFoldDB" id="A0A5N6MCH5"/>
<keyword evidence="6" id="KW-0349">Heme</keyword>
<name>A0A5N6MCH5_9ASTR</name>
<keyword evidence="4" id="KW-0560">Oxidoreductase</keyword>
<dbReference type="GO" id="GO:0005506">
    <property type="term" value="F:iron ion binding"/>
    <property type="evidence" value="ECO:0007669"/>
    <property type="project" value="InterPro"/>
</dbReference>
<dbReference type="OrthoDB" id="1470350at2759"/>
<evidence type="ECO:0000256" key="6">
    <source>
        <dbReference type="PIRSR" id="PIRSR602401-1"/>
    </source>
</evidence>
<keyword evidence="7" id="KW-0732">Signal</keyword>
<accession>A0A5N6MCH5</accession>
<dbReference type="PRINTS" id="PR00385">
    <property type="entry name" value="P450"/>
</dbReference>
<evidence type="ECO:0000313" key="8">
    <source>
        <dbReference type="EMBL" id="KAD3338349.1"/>
    </source>
</evidence>
<dbReference type="SUPFAM" id="SSF48264">
    <property type="entry name" value="Cytochrome P450"/>
    <property type="match status" value="1"/>
</dbReference>
<feature type="chain" id="PRO_5024340163" description="Cytochrome P450" evidence="7">
    <location>
        <begin position="22"/>
        <end position="506"/>
    </location>
</feature>
<keyword evidence="5 6" id="KW-0408">Iron</keyword>
<evidence type="ECO:0008006" key="10">
    <source>
        <dbReference type="Google" id="ProtNLM"/>
    </source>
</evidence>
<sequence length="506" mass="57604">MLEALIFICFLLSLTFIFLKSKPRYPFIGDYLTIHANRHRLTEWTSENIRTSPTLTFLVRRPFGQARVITGNPDVVQHILKTKFSTYQKGFFRTNLFDLLGDGIFNVDGDEWKFQRQLSSHEFSTHSLRHFVEHVVDTELNERLVPILTAAAANDTVLDLQDILQRFAFDNICKIAFGYDPAYLTPSLPHAKFAVAFDDAVRISSERFRINTPVLWKIKRFLNIGSEKRLKEAVTEVRQFAMKILSEKKQELTDKSSIQSVDLLSRFISSGHSDEKFVTDIVISFILAGRDTTSTALTWFFWLLFKNPAVESEIVKEIKDKSDSLIFDEVKEMVYTHASLCESMRLYPPVPVDTKTAIADDVLPDGTLVKKGMMVSYHPYAMGRTEKLWGGDCMEFRPERWLKKEERTGNMRFVARDPYTYPVFQAGPRICLGKDMAFLQMKRVVAGVLRQFKVVPFKDDGGEPVFLVALTSKMKGGFPGEGGSGVKVAWCVVVRIGRVGGGELDK</sequence>
<evidence type="ECO:0000256" key="2">
    <source>
        <dbReference type="ARBA" id="ARBA00010617"/>
    </source>
</evidence>
<dbReference type="InterPro" id="IPR036396">
    <property type="entry name" value="Cyt_P450_sf"/>
</dbReference>
<dbReference type="Pfam" id="PF00067">
    <property type="entry name" value="p450"/>
    <property type="match status" value="1"/>
</dbReference>
<dbReference type="EMBL" id="SZYD01000016">
    <property type="protein sequence ID" value="KAD3338349.1"/>
    <property type="molecule type" value="Genomic_DNA"/>
</dbReference>